<dbReference type="Proteomes" id="UP000002279">
    <property type="component" value="Chromosome 2"/>
</dbReference>
<dbReference type="InParanoid" id="A0A6I8PC81"/>
<dbReference type="FunFam" id="3.40.50.10140:FF:000002">
    <property type="entry name" value="Interleukin 1 receptor accessory protein"/>
    <property type="match status" value="1"/>
</dbReference>
<proteinExistence type="inferred from homology"/>
<keyword evidence="11" id="KW-0675">Receptor</keyword>
<keyword evidence="12" id="KW-0325">Glycoprotein</keyword>
<dbReference type="InterPro" id="IPR000157">
    <property type="entry name" value="TIR_dom"/>
</dbReference>
<dbReference type="GO" id="GO:0005886">
    <property type="term" value="C:plasma membrane"/>
    <property type="evidence" value="ECO:0000318"/>
    <property type="project" value="GO_Central"/>
</dbReference>
<keyword evidence="13" id="KW-0393">Immunoglobulin domain</keyword>
<evidence type="ECO:0000259" key="17">
    <source>
        <dbReference type="PROSITE" id="PS50104"/>
    </source>
</evidence>
<evidence type="ECO:0000256" key="8">
    <source>
        <dbReference type="ARBA" id="ARBA00023027"/>
    </source>
</evidence>
<evidence type="ECO:0000256" key="9">
    <source>
        <dbReference type="ARBA" id="ARBA00023136"/>
    </source>
</evidence>
<dbReference type="GO" id="GO:0007166">
    <property type="term" value="P:cell surface receptor signaling pathway"/>
    <property type="evidence" value="ECO:0000318"/>
    <property type="project" value="GO_Central"/>
</dbReference>
<evidence type="ECO:0000256" key="12">
    <source>
        <dbReference type="ARBA" id="ARBA00023180"/>
    </source>
</evidence>
<keyword evidence="5" id="KW-0677">Repeat</keyword>
<dbReference type="FunFam" id="2.60.40.10:FF:000188">
    <property type="entry name" value="Interleukin-1 receptor accessory protein-like 1"/>
    <property type="match status" value="1"/>
</dbReference>
<dbReference type="PANTHER" id="PTHR11890">
    <property type="entry name" value="INTERLEUKIN-1 RECEPTOR FAMILY MEMBER"/>
    <property type="match status" value="1"/>
</dbReference>
<dbReference type="PROSITE" id="PS50104">
    <property type="entry name" value="TIR"/>
    <property type="match status" value="1"/>
</dbReference>
<keyword evidence="20" id="KW-1185">Reference proteome</keyword>
<reference evidence="19" key="3">
    <citation type="submission" date="2025-09" db="UniProtKB">
        <authorList>
            <consortium name="Ensembl"/>
        </authorList>
    </citation>
    <scope>IDENTIFICATION</scope>
    <source>
        <strain evidence="19">Glennie</strain>
    </source>
</reference>
<dbReference type="GO" id="GO:0016787">
    <property type="term" value="F:hydrolase activity"/>
    <property type="evidence" value="ECO:0007669"/>
    <property type="project" value="UniProtKB-KW"/>
</dbReference>
<sequence length="591" mass="67391">MTAPSWLFCSVQLAFLFSARTENCKVSSLKKSSIAGQPFPLQCQAAIGYRSEIITYSVSWYKNSNETSLLSGKNSRIYQHQDWIWFLPLTLEDTGIYHCIISYQVVGSGILGEDPDRKIPTRNSLKCTRVNINLTVFKSSENWCDNHKEDLQKLLIYIPLSLGKFKMITCPLPKFPANITFNSVEWHKDCKQIQSNKEFHLKMQNLIIASVSAQNAGLYRCNATFSFMGKHYSISRNILGFLEKSEEPESIVGKRPEILYPQNNSIEVKLGSPLLVDCNIYDTEDSTSDKCWKVNGTLVNQYYNSNRIHEGIETKSSQGKKYCLYTVNLSFTEVRSEDYDHPFVCHLSGIAAAYIILRPPAPDLQGYMIGGLFGMVFMVVAFSFIYKIFKIDIVLWYRSIFQTIVSKEDGKLYDAFVLYPKPNKESQNHALNMLVMQILPDILEKQCGYKLFIFGRDDFPGEAVVSVADENIKLSRRLIIIIVPESSSYSFFEHASEQQIAVYNALIQDGIKVILIELEKIQDYTGLPESIKFIKQKHGAVQWTGNFTKESQSAKTKFWKKVRYHMPPKKQPPSSKSSFIMPSLPSSPERG</sequence>
<feature type="domain" description="Ig-like" evidence="18">
    <location>
        <begin position="36"/>
        <end position="120"/>
    </location>
</feature>
<dbReference type="InterPro" id="IPR007110">
    <property type="entry name" value="Ig-like_dom"/>
</dbReference>
<dbReference type="InterPro" id="IPR003599">
    <property type="entry name" value="Ig_sub"/>
</dbReference>
<accession>A0A6I8PC81</accession>
<evidence type="ECO:0000256" key="10">
    <source>
        <dbReference type="ARBA" id="ARBA00023157"/>
    </source>
</evidence>
<protein>
    <submittedName>
        <fullName evidence="19">Interleukin 1 receptor like 2</fullName>
    </submittedName>
</protein>
<evidence type="ECO:0000256" key="11">
    <source>
        <dbReference type="ARBA" id="ARBA00023170"/>
    </source>
</evidence>
<dbReference type="PANTHER" id="PTHR11890:SF9">
    <property type="entry name" value="INTERLEUKIN-1 RECEPTOR-LIKE 2"/>
    <property type="match status" value="1"/>
</dbReference>
<evidence type="ECO:0000256" key="2">
    <source>
        <dbReference type="ARBA" id="ARBA00009752"/>
    </source>
</evidence>
<comment type="subcellular location">
    <subcellularLocation>
        <location evidence="1">Membrane</location>
        <topology evidence="1">Single-pass type I membrane protein</topology>
    </subcellularLocation>
</comment>
<feature type="region of interest" description="Disordered" evidence="14">
    <location>
        <begin position="566"/>
        <end position="591"/>
    </location>
</feature>
<feature type="domain" description="Ig-like" evidence="18">
    <location>
        <begin position="163"/>
        <end position="235"/>
    </location>
</feature>
<dbReference type="SMART" id="SM00409">
    <property type="entry name" value="IG"/>
    <property type="match status" value="3"/>
</dbReference>
<evidence type="ECO:0000313" key="20">
    <source>
        <dbReference type="Proteomes" id="UP000002279"/>
    </source>
</evidence>
<evidence type="ECO:0000256" key="15">
    <source>
        <dbReference type="SAM" id="Phobius"/>
    </source>
</evidence>
<dbReference type="FunCoup" id="A0A6I8PC81">
    <property type="interactions" value="544"/>
</dbReference>
<keyword evidence="4 16" id="KW-0732">Signal</keyword>
<dbReference type="GO" id="GO:0009986">
    <property type="term" value="C:cell surface"/>
    <property type="evidence" value="ECO:0000318"/>
    <property type="project" value="GO_Central"/>
</dbReference>
<reference evidence="19 20" key="1">
    <citation type="journal article" date="2008" name="Nature">
        <title>Genome analysis of the platypus reveals unique signatures of evolution.</title>
        <authorList>
            <person name="Warren W.C."/>
            <person name="Hillier L.W."/>
            <person name="Marshall Graves J.A."/>
            <person name="Birney E."/>
            <person name="Ponting C.P."/>
            <person name="Grutzner F."/>
            <person name="Belov K."/>
            <person name="Miller W."/>
            <person name="Clarke L."/>
            <person name="Chinwalla A.T."/>
            <person name="Yang S.P."/>
            <person name="Heger A."/>
            <person name="Locke D.P."/>
            <person name="Miethke P."/>
            <person name="Waters P.D."/>
            <person name="Veyrunes F."/>
            <person name="Fulton L."/>
            <person name="Fulton B."/>
            <person name="Graves T."/>
            <person name="Wallis J."/>
            <person name="Puente X.S."/>
            <person name="Lopez-Otin C."/>
            <person name="Ordonez G.R."/>
            <person name="Eichler E.E."/>
            <person name="Chen L."/>
            <person name="Cheng Z."/>
            <person name="Deakin J.E."/>
            <person name="Alsop A."/>
            <person name="Thompson K."/>
            <person name="Kirby P."/>
            <person name="Papenfuss A.T."/>
            <person name="Wakefield M.J."/>
            <person name="Olender T."/>
            <person name="Lancet D."/>
            <person name="Huttley G.A."/>
            <person name="Smit A.F."/>
            <person name="Pask A."/>
            <person name="Temple-Smith P."/>
            <person name="Batzer M.A."/>
            <person name="Walker J.A."/>
            <person name="Konkel M.K."/>
            <person name="Harris R.S."/>
            <person name="Whittington C.M."/>
            <person name="Wong E.S."/>
            <person name="Gemmell N.J."/>
            <person name="Buschiazzo E."/>
            <person name="Vargas Jentzsch I.M."/>
            <person name="Merkel A."/>
            <person name="Schmitz J."/>
            <person name="Zemann A."/>
            <person name="Churakov G."/>
            <person name="Kriegs J.O."/>
            <person name="Brosius J."/>
            <person name="Murchison E.P."/>
            <person name="Sachidanandam R."/>
            <person name="Smith C."/>
            <person name="Hannon G.J."/>
            <person name="Tsend-Ayush E."/>
            <person name="McMillan D."/>
            <person name="Attenborough R."/>
            <person name="Rens W."/>
            <person name="Ferguson-Smith M."/>
            <person name="Lefevre C.M."/>
            <person name="Sharp J.A."/>
            <person name="Nicholas K.R."/>
            <person name="Ray D.A."/>
            <person name="Kube M."/>
            <person name="Reinhardt R."/>
            <person name="Pringle T.H."/>
            <person name="Taylor J."/>
            <person name="Jones R.C."/>
            <person name="Nixon B."/>
            <person name="Dacheux J.L."/>
            <person name="Niwa H."/>
            <person name="Sekita Y."/>
            <person name="Huang X."/>
            <person name="Stark A."/>
            <person name="Kheradpour P."/>
            <person name="Kellis M."/>
            <person name="Flicek P."/>
            <person name="Chen Y."/>
            <person name="Webber C."/>
            <person name="Hardison R."/>
            <person name="Nelson J."/>
            <person name="Hallsworth-Pepin K."/>
            <person name="Delehaunty K."/>
            <person name="Markovic C."/>
            <person name="Minx P."/>
            <person name="Feng Y."/>
            <person name="Kremitzki C."/>
            <person name="Mitreva M."/>
            <person name="Glasscock J."/>
            <person name="Wylie T."/>
            <person name="Wohldmann P."/>
            <person name="Thiru P."/>
            <person name="Nhan M.N."/>
            <person name="Pohl C.S."/>
            <person name="Smith S.M."/>
            <person name="Hou S."/>
            <person name="Nefedov M."/>
            <person name="de Jong P.J."/>
            <person name="Renfree M.B."/>
            <person name="Mardis E.R."/>
            <person name="Wilson R.K."/>
        </authorList>
    </citation>
    <scope>NUCLEOTIDE SEQUENCE [LARGE SCALE GENOMIC DNA]</scope>
    <source>
        <strain evidence="19 20">Glennie</strain>
    </source>
</reference>
<dbReference type="PROSITE" id="PS50835">
    <property type="entry name" value="IG_LIKE"/>
    <property type="match status" value="2"/>
</dbReference>
<dbReference type="InterPro" id="IPR035897">
    <property type="entry name" value="Toll_tir_struct_dom_sf"/>
</dbReference>
<evidence type="ECO:0000256" key="3">
    <source>
        <dbReference type="ARBA" id="ARBA00022692"/>
    </source>
</evidence>
<evidence type="ECO:0000256" key="13">
    <source>
        <dbReference type="ARBA" id="ARBA00023319"/>
    </source>
</evidence>
<dbReference type="Ensembl" id="ENSOANT00000073917.1">
    <property type="protein sequence ID" value="ENSOANP00000049822.1"/>
    <property type="gene ID" value="ENSOANG00000014837.3"/>
</dbReference>
<evidence type="ECO:0000256" key="7">
    <source>
        <dbReference type="ARBA" id="ARBA00022989"/>
    </source>
</evidence>
<dbReference type="Pfam" id="PF01582">
    <property type="entry name" value="TIR"/>
    <property type="match status" value="1"/>
</dbReference>
<evidence type="ECO:0000259" key="18">
    <source>
        <dbReference type="PROSITE" id="PS50835"/>
    </source>
</evidence>
<evidence type="ECO:0000256" key="1">
    <source>
        <dbReference type="ARBA" id="ARBA00004479"/>
    </source>
</evidence>
<keyword evidence="8" id="KW-0520">NAD</keyword>
<dbReference type="GeneTree" id="ENSGT01090000259985"/>
<dbReference type="Gene3D" id="2.60.40.10">
    <property type="entry name" value="Immunoglobulins"/>
    <property type="match status" value="3"/>
</dbReference>
<feature type="domain" description="TIR" evidence="17">
    <location>
        <begin position="411"/>
        <end position="566"/>
    </location>
</feature>
<keyword evidence="10" id="KW-1015">Disulfide bond</keyword>
<dbReference type="OMA" id="CHLNFPQ"/>
<dbReference type="SUPFAM" id="SSF48726">
    <property type="entry name" value="Immunoglobulin"/>
    <property type="match status" value="3"/>
</dbReference>
<evidence type="ECO:0000256" key="4">
    <source>
        <dbReference type="ARBA" id="ARBA00022729"/>
    </source>
</evidence>
<dbReference type="Pfam" id="PF07679">
    <property type="entry name" value="I-set"/>
    <property type="match status" value="1"/>
</dbReference>
<evidence type="ECO:0000313" key="19">
    <source>
        <dbReference type="Ensembl" id="ENSOANP00000049822.1"/>
    </source>
</evidence>
<dbReference type="InterPro" id="IPR013098">
    <property type="entry name" value="Ig_I-set"/>
</dbReference>
<keyword evidence="3 15" id="KW-0812">Transmembrane</keyword>
<evidence type="ECO:0000256" key="16">
    <source>
        <dbReference type="SAM" id="SignalP"/>
    </source>
</evidence>
<dbReference type="Bgee" id="ENSOANG00000014837">
    <property type="expression patterns" value="Expressed in endometrium and 3 other cell types or tissues"/>
</dbReference>
<organism evidence="19 20">
    <name type="scientific">Ornithorhynchus anatinus</name>
    <name type="common">Duckbill platypus</name>
    <dbReference type="NCBI Taxonomy" id="9258"/>
    <lineage>
        <taxon>Eukaryota</taxon>
        <taxon>Metazoa</taxon>
        <taxon>Chordata</taxon>
        <taxon>Craniata</taxon>
        <taxon>Vertebrata</taxon>
        <taxon>Euteleostomi</taxon>
        <taxon>Mammalia</taxon>
        <taxon>Monotremata</taxon>
        <taxon>Ornithorhynchidae</taxon>
        <taxon>Ornithorhynchus</taxon>
    </lineage>
</organism>
<dbReference type="PRINTS" id="PR01537">
    <property type="entry name" value="INTRLKN1R1F"/>
</dbReference>
<dbReference type="InterPro" id="IPR013783">
    <property type="entry name" value="Ig-like_fold"/>
</dbReference>
<keyword evidence="9 15" id="KW-0472">Membrane</keyword>
<name>A0A6I8PC81_ORNAN</name>
<dbReference type="SUPFAM" id="SSF52200">
    <property type="entry name" value="Toll/Interleukin receptor TIR domain"/>
    <property type="match status" value="1"/>
</dbReference>
<dbReference type="InterPro" id="IPR015621">
    <property type="entry name" value="IL-1_rcpt_fam"/>
</dbReference>
<evidence type="ECO:0000256" key="6">
    <source>
        <dbReference type="ARBA" id="ARBA00022801"/>
    </source>
</evidence>
<evidence type="ECO:0000256" key="5">
    <source>
        <dbReference type="ARBA" id="ARBA00022737"/>
    </source>
</evidence>
<dbReference type="InterPro" id="IPR036179">
    <property type="entry name" value="Ig-like_dom_sf"/>
</dbReference>
<feature type="chain" id="PRO_5026006524" evidence="16">
    <location>
        <begin position="22"/>
        <end position="591"/>
    </location>
</feature>
<dbReference type="GO" id="GO:0050727">
    <property type="term" value="P:regulation of inflammatory response"/>
    <property type="evidence" value="ECO:0000318"/>
    <property type="project" value="GO_Central"/>
</dbReference>
<dbReference type="AlphaFoldDB" id="A0A6I8PC81"/>
<keyword evidence="6" id="KW-0378">Hydrolase</keyword>
<reference evidence="19" key="2">
    <citation type="submission" date="2025-08" db="UniProtKB">
        <authorList>
            <consortium name="Ensembl"/>
        </authorList>
    </citation>
    <scope>IDENTIFICATION</scope>
    <source>
        <strain evidence="19">Glennie</strain>
    </source>
</reference>
<feature type="signal peptide" evidence="16">
    <location>
        <begin position="1"/>
        <end position="21"/>
    </location>
</feature>
<evidence type="ECO:0000256" key="14">
    <source>
        <dbReference type="SAM" id="MobiDB-lite"/>
    </source>
</evidence>
<dbReference type="SMART" id="SM00255">
    <property type="entry name" value="TIR"/>
    <property type="match status" value="1"/>
</dbReference>
<feature type="transmembrane region" description="Helical" evidence="15">
    <location>
        <begin position="367"/>
        <end position="389"/>
    </location>
</feature>
<dbReference type="Gene3D" id="3.40.50.10140">
    <property type="entry name" value="Toll/interleukin-1 receptor homology (TIR) domain"/>
    <property type="match status" value="1"/>
</dbReference>
<keyword evidence="7 15" id="KW-1133">Transmembrane helix</keyword>
<comment type="similarity">
    <text evidence="2">Belongs to the interleukin-1 receptor family.</text>
</comment>